<evidence type="ECO:0000256" key="4">
    <source>
        <dbReference type="ARBA" id="ARBA00022837"/>
    </source>
</evidence>
<evidence type="ECO:0000256" key="1">
    <source>
        <dbReference type="ARBA" id="ARBA00008779"/>
    </source>
</evidence>
<dbReference type="GO" id="GO:0004065">
    <property type="term" value="F:arylsulfatase activity"/>
    <property type="evidence" value="ECO:0007669"/>
    <property type="project" value="TreeGrafter"/>
</dbReference>
<name>A0A812NFD0_SYMPI</name>
<feature type="transmembrane region" description="Helical" evidence="5">
    <location>
        <begin position="81"/>
        <end position="99"/>
    </location>
</feature>
<dbReference type="PANTHER" id="PTHR42693:SF33">
    <property type="entry name" value="ARYLSULFATASE"/>
    <property type="match status" value="1"/>
</dbReference>
<keyword evidence="5" id="KW-1133">Transmembrane helix</keyword>
<keyword evidence="2" id="KW-0479">Metal-binding</keyword>
<proteinExistence type="inferred from homology"/>
<comment type="similarity">
    <text evidence="1">Belongs to the sulfatase family.</text>
</comment>
<keyword evidence="5" id="KW-0812">Transmembrane</keyword>
<dbReference type="InterPro" id="IPR024607">
    <property type="entry name" value="Sulfatase_CS"/>
</dbReference>
<reference evidence="7" key="1">
    <citation type="submission" date="2021-02" db="EMBL/GenBank/DDBJ databases">
        <authorList>
            <person name="Dougan E. K."/>
            <person name="Rhodes N."/>
            <person name="Thang M."/>
            <person name="Chan C."/>
        </authorList>
    </citation>
    <scope>NUCLEOTIDE SEQUENCE</scope>
</reference>
<dbReference type="InterPro" id="IPR000917">
    <property type="entry name" value="Sulfatase_N"/>
</dbReference>
<feature type="domain" description="Sulfatase N-terminal" evidence="6">
    <location>
        <begin position="137"/>
        <end position="543"/>
    </location>
</feature>
<dbReference type="SUPFAM" id="SSF53649">
    <property type="entry name" value="Alkaline phosphatase-like"/>
    <property type="match status" value="1"/>
</dbReference>
<evidence type="ECO:0000313" key="7">
    <source>
        <dbReference type="EMBL" id="CAE7313977.1"/>
    </source>
</evidence>
<protein>
    <submittedName>
        <fullName evidence="7">AtsA protein</fullName>
    </submittedName>
</protein>
<keyword evidence="3" id="KW-0378">Hydrolase</keyword>
<organism evidence="7 8">
    <name type="scientific">Symbiodinium pilosum</name>
    <name type="common">Dinoflagellate</name>
    <dbReference type="NCBI Taxonomy" id="2952"/>
    <lineage>
        <taxon>Eukaryota</taxon>
        <taxon>Sar</taxon>
        <taxon>Alveolata</taxon>
        <taxon>Dinophyceae</taxon>
        <taxon>Suessiales</taxon>
        <taxon>Symbiodiniaceae</taxon>
        <taxon>Symbiodinium</taxon>
    </lineage>
</organism>
<sequence>MGLRWLVDPVGIAPEFGFVLGDGLGRSSQVGDFAAFFLTLGLCILMALVSGRRLWYYPPAMLLLLAAIGRVLAWALHDASFAGGMIAFEIVVAALLLAASRWLPERECAQALFVAILAGNSALAFAASASGPDGVRPNIVFILADDLGYTDIAPYGGEVNTPTLSALAHQGIRFANYHTAANCAPARAMLLTGVNNHLAGVPNIPEMLAPEQRVHENYQGVLGSNVVTVATLLEDAGYHTYLAGKWHLGATPDKRPSRRGFQRTVALMDSGADNWEQKPYLPIYEQANWFADGERFDLPEDFYSSRFLIDKTIEFIDGNLQDGKPFFAYVPFQAVHIPVQAPQEFIDRYMGVYDQGWDALRAQRRQKAIELGLVPADTGMVRMASTGEWDLLSAERRRYEAKRMAVYAGMIEAMDFHIGRLIEYLKAQGVYENTVFVFTSDNGAEASGSDDPEGFASSRVSRSLGYHNDYERLGLKGSYNSISPSFASAAASPLAYYKFYTGEGGLRVPLIFAGDPLSASAKLTHAFAWATDITPTLLSIAGVDRPGPRYGGRPILPMSGRDLLPILSGEAERVYGEDDSVGYELTGHAAFFQGDYKLVRNGPPLGSGEWRLYNIMVDPGEVNDLKAAEPDRPGVV</sequence>
<dbReference type="EMBL" id="CAJNIZ010011113">
    <property type="protein sequence ID" value="CAE7313977.1"/>
    <property type="molecule type" value="Genomic_DNA"/>
</dbReference>
<comment type="caution">
    <text evidence="7">The sequence shown here is derived from an EMBL/GenBank/DDBJ whole genome shotgun (WGS) entry which is preliminary data.</text>
</comment>
<evidence type="ECO:0000313" key="8">
    <source>
        <dbReference type="Proteomes" id="UP000649617"/>
    </source>
</evidence>
<evidence type="ECO:0000256" key="5">
    <source>
        <dbReference type="SAM" id="Phobius"/>
    </source>
</evidence>
<dbReference type="Proteomes" id="UP000649617">
    <property type="component" value="Unassembled WGS sequence"/>
</dbReference>
<accession>A0A812NFD0</accession>
<dbReference type="Gene3D" id="3.40.720.10">
    <property type="entry name" value="Alkaline Phosphatase, subunit A"/>
    <property type="match status" value="1"/>
</dbReference>
<feature type="transmembrane region" description="Helical" evidence="5">
    <location>
        <begin position="111"/>
        <end position="129"/>
    </location>
</feature>
<dbReference type="OrthoDB" id="103349at2759"/>
<keyword evidence="8" id="KW-1185">Reference proteome</keyword>
<dbReference type="InterPro" id="IPR017850">
    <property type="entry name" value="Alkaline_phosphatase_core_sf"/>
</dbReference>
<evidence type="ECO:0000256" key="3">
    <source>
        <dbReference type="ARBA" id="ARBA00022801"/>
    </source>
</evidence>
<feature type="transmembrane region" description="Helical" evidence="5">
    <location>
        <begin position="33"/>
        <end position="49"/>
    </location>
</feature>
<evidence type="ECO:0000256" key="2">
    <source>
        <dbReference type="ARBA" id="ARBA00022723"/>
    </source>
</evidence>
<dbReference type="CDD" id="cd16025">
    <property type="entry name" value="PAS_like"/>
    <property type="match status" value="1"/>
</dbReference>
<keyword evidence="5" id="KW-0472">Membrane</keyword>
<dbReference type="GO" id="GO:0046872">
    <property type="term" value="F:metal ion binding"/>
    <property type="evidence" value="ECO:0007669"/>
    <property type="project" value="UniProtKB-KW"/>
</dbReference>
<dbReference type="PANTHER" id="PTHR42693">
    <property type="entry name" value="ARYLSULFATASE FAMILY MEMBER"/>
    <property type="match status" value="1"/>
</dbReference>
<dbReference type="Gene3D" id="3.30.1120.10">
    <property type="match status" value="1"/>
</dbReference>
<dbReference type="InterPro" id="IPR050738">
    <property type="entry name" value="Sulfatase"/>
</dbReference>
<feature type="transmembrane region" description="Helical" evidence="5">
    <location>
        <begin position="56"/>
        <end position="75"/>
    </location>
</feature>
<evidence type="ECO:0000259" key="6">
    <source>
        <dbReference type="Pfam" id="PF00884"/>
    </source>
</evidence>
<dbReference type="AlphaFoldDB" id="A0A812NFD0"/>
<dbReference type="Pfam" id="PF00884">
    <property type="entry name" value="Sulfatase"/>
    <property type="match status" value="1"/>
</dbReference>
<keyword evidence="4" id="KW-0106">Calcium</keyword>
<dbReference type="PROSITE" id="PS00149">
    <property type="entry name" value="SULFATASE_2"/>
    <property type="match status" value="1"/>
</dbReference>
<gene>
    <name evidence="7" type="primary">atsA</name>
    <name evidence="7" type="ORF">SPIL2461_LOCUS7178</name>
</gene>